<dbReference type="SUPFAM" id="SSF51905">
    <property type="entry name" value="FAD/NAD(P)-binding domain"/>
    <property type="match status" value="1"/>
</dbReference>
<evidence type="ECO:0000313" key="3">
    <source>
        <dbReference type="Proteomes" id="UP000014074"/>
    </source>
</evidence>
<gene>
    <name evidence="2" type="ORF">UCRPA7_5738</name>
</gene>
<keyword evidence="3" id="KW-1185">Reference proteome</keyword>
<dbReference type="AlphaFoldDB" id="R8BHB6"/>
<organism evidence="2 3">
    <name type="scientific">Phaeoacremonium minimum (strain UCR-PA7)</name>
    <name type="common">Esca disease fungus</name>
    <name type="synonym">Togninia minima</name>
    <dbReference type="NCBI Taxonomy" id="1286976"/>
    <lineage>
        <taxon>Eukaryota</taxon>
        <taxon>Fungi</taxon>
        <taxon>Dikarya</taxon>
        <taxon>Ascomycota</taxon>
        <taxon>Pezizomycotina</taxon>
        <taxon>Sordariomycetes</taxon>
        <taxon>Sordariomycetidae</taxon>
        <taxon>Togniniales</taxon>
        <taxon>Togniniaceae</taxon>
        <taxon>Phaeoacremonium</taxon>
    </lineage>
</organism>
<feature type="chain" id="PRO_5004462747" evidence="1">
    <location>
        <begin position="22"/>
        <end position="463"/>
    </location>
</feature>
<dbReference type="Gene3D" id="3.50.50.60">
    <property type="entry name" value="FAD/NAD(P)-binding domain"/>
    <property type="match status" value="1"/>
</dbReference>
<dbReference type="HOGENOM" id="CLU_028280_0_0_1"/>
<dbReference type="RefSeq" id="XP_007916473.1">
    <property type="nucleotide sequence ID" value="XM_007918282.1"/>
</dbReference>
<proteinExistence type="predicted"/>
<dbReference type="Pfam" id="PF13450">
    <property type="entry name" value="NAD_binding_8"/>
    <property type="match status" value="1"/>
</dbReference>
<name>R8BHB6_PHAM7</name>
<dbReference type="OrthoDB" id="68575at2759"/>
<dbReference type="PROSITE" id="PS51257">
    <property type="entry name" value="PROKAR_LIPOPROTEIN"/>
    <property type="match status" value="1"/>
</dbReference>
<dbReference type="Gene3D" id="3.30.70.1990">
    <property type="match status" value="1"/>
</dbReference>
<dbReference type="GeneID" id="19326322"/>
<dbReference type="Gene3D" id="1.10.405.20">
    <property type="match status" value="1"/>
</dbReference>
<accession>R8BHB6</accession>
<dbReference type="Proteomes" id="UP000014074">
    <property type="component" value="Unassembled WGS sequence"/>
</dbReference>
<dbReference type="KEGG" id="tmn:UCRPA7_5738"/>
<reference evidence="3" key="1">
    <citation type="journal article" date="2013" name="Genome Announc.">
        <title>Draft genome sequence of the ascomycete Phaeoacremonium aleophilum strain UCR-PA7, a causal agent of the esca disease complex in grapevines.</title>
        <authorList>
            <person name="Blanco-Ulate B."/>
            <person name="Rolshausen P."/>
            <person name="Cantu D."/>
        </authorList>
    </citation>
    <scope>NUCLEOTIDE SEQUENCE [LARGE SCALE GENOMIC DNA]</scope>
    <source>
        <strain evidence="3">UCR-PA7</strain>
    </source>
</reference>
<keyword evidence="1" id="KW-0732">Signal</keyword>
<protein>
    <submittedName>
        <fullName evidence="2">Putative amine oxidase protein</fullName>
    </submittedName>
</protein>
<evidence type="ECO:0000256" key="1">
    <source>
        <dbReference type="SAM" id="SignalP"/>
    </source>
</evidence>
<evidence type="ECO:0000313" key="2">
    <source>
        <dbReference type="EMBL" id="EON98740.1"/>
    </source>
</evidence>
<sequence length="463" mass="50598">MLNRSLLSTALLAFLVNHGSGAACPACDSLDVDVVVLGGGAAGSYVAAQLTDVYGKDVLVVDAASRLGGHVDTIVVPGVDHPIEFGLLSYHNLSLVEPFFNRYNINVVPAPNLAFTSVPLDQKTAEPVNLTVYSPEEQEAAVGRWLEFGLKYKDYIYPSYNLPTPLGDAAPLARPFIETVKELELESIVLMLGDAHWANDLLALPTLQAISTFGFPWFDGTPMVVPESGNNTQLYATIQTRLGDKVLLNSRIKSVIRDQAGAVKLAVTGPQGCTKISAKQIVIGFPPTEDNMKPFDTSKEEDHLFSKWDCVKLYNGLLTVDGMPNATDFDPVSSDPNRYFVPKRPTARFINFASTPYTATWVVGNPDFEVKDAKEFLEDHLETIRNTGLYDVSPNPTYFGFSDHSPLVCSVSEHAATSGFWSDIVALQGKKDTWYVGQAFAADLTAYVWAQAQEIVDHIIEKL</sequence>
<dbReference type="EMBL" id="KB933201">
    <property type="protein sequence ID" value="EON98740.1"/>
    <property type="molecule type" value="Genomic_DNA"/>
</dbReference>
<dbReference type="InterPro" id="IPR036188">
    <property type="entry name" value="FAD/NAD-bd_sf"/>
</dbReference>
<feature type="signal peptide" evidence="1">
    <location>
        <begin position="1"/>
        <end position="21"/>
    </location>
</feature>